<sequence length="284" mass="32688">MARDAILGFVERVTDPNSADFIAPEQRIATFDNDGTLWLEKPNITELVFLKDLMRFDEPRAAPQEAGLRQRIKHWLHRIHDELVEDTSLLIQEFRDGISTDEYRQWVSSWLEKALHPRFKRPYTELTYQPMREVLDLFQQTGFKNYLVSGGSCYFIRPWSQKAYGIPPEQVIGSRLVTRLVEKPEGLAVEMAPVPWFFDNGPGKVLAIESQIAKRPVAAFGNSSGDIQMLRWAGTSPVSLCVLIEHTDSIREYRYSAGPDTLSAARTHGWTRVCMQRDWRQIFS</sequence>
<evidence type="ECO:0000313" key="1">
    <source>
        <dbReference type="EMBL" id="GGO64480.1"/>
    </source>
</evidence>
<dbReference type="SUPFAM" id="SSF56784">
    <property type="entry name" value="HAD-like"/>
    <property type="match status" value="1"/>
</dbReference>
<comment type="caution">
    <text evidence="1">The sequence shown here is derived from an EMBL/GenBank/DDBJ whole genome shotgun (WGS) entry which is preliminary data.</text>
</comment>
<organism evidence="1 2">
    <name type="scientific">Bowmanella pacifica</name>
    <dbReference type="NCBI Taxonomy" id="502051"/>
    <lineage>
        <taxon>Bacteria</taxon>
        <taxon>Pseudomonadati</taxon>
        <taxon>Pseudomonadota</taxon>
        <taxon>Gammaproteobacteria</taxon>
        <taxon>Alteromonadales</taxon>
        <taxon>Alteromonadaceae</taxon>
        <taxon>Bowmanella</taxon>
    </lineage>
</organism>
<evidence type="ECO:0000313" key="2">
    <source>
        <dbReference type="Proteomes" id="UP000606935"/>
    </source>
</evidence>
<gene>
    <name evidence="1" type="ORF">GCM10010982_04020</name>
</gene>
<reference evidence="1" key="1">
    <citation type="journal article" date="2014" name="Int. J. Syst. Evol. Microbiol.">
        <title>Complete genome sequence of Corynebacterium casei LMG S-19264T (=DSM 44701T), isolated from a smear-ripened cheese.</title>
        <authorList>
            <consortium name="US DOE Joint Genome Institute (JGI-PGF)"/>
            <person name="Walter F."/>
            <person name="Albersmeier A."/>
            <person name="Kalinowski J."/>
            <person name="Ruckert C."/>
        </authorList>
    </citation>
    <scope>NUCLEOTIDE SEQUENCE</scope>
    <source>
        <strain evidence="1">CGMCC 1.7086</strain>
    </source>
</reference>
<reference evidence="1" key="2">
    <citation type="submission" date="2020-09" db="EMBL/GenBank/DDBJ databases">
        <authorList>
            <person name="Sun Q."/>
            <person name="Zhou Y."/>
        </authorList>
    </citation>
    <scope>NUCLEOTIDE SEQUENCE</scope>
    <source>
        <strain evidence="1">CGMCC 1.7086</strain>
    </source>
</reference>
<name>A0A917YQY5_9ALTE</name>
<dbReference type="Gene3D" id="3.40.50.1000">
    <property type="entry name" value="HAD superfamily/HAD-like"/>
    <property type="match status" value="1"/>
</dbReference>
<proteinExistence type="predicted"/>
<dbReference type="Pfam" id="PF12710">
    <property type="entry name" value="HAD"/>
    <property type="match status" value="1"/>
</dbReference>
<accession>A0A917YQY5</accession>
<dbReference type="InterPro" id="IPR023214">
    <property type="entry name" value="HAD_sf"/>
</dbReference>
<protein>
    <submittedName>
        <fullName evidence="1">Haloacid dehalogenase</fullName>
    </submittedName>
</protein>
<keyword evidence="2" id="KW-1185">Reference proteome</keyword>
<dbReference type="InterPro" id="IPR036412">
    <property type="entry name" value="HAD-like_sf"/>
</dbReference>
<dbReference type="AlphaFoldDB" id="A0A917YQY5"/>
<dbReference type="Proteomes" id="UP000606935">
    <property type="component" value="Unassembled WGS sequence"/>
</dbReference>
<dbReference type="EMBL" id="BMLS01000001">
    <property type="protein sequence ID" value="GGO64480.1"/>
    <property type="molecule type" value="Genomic_DNA"/>
</dbReference>